<accession>A0AAD6UF53</accession>
<feature type="compositionally biased region" description="Pro residues" evidence="1">
    <location>
        <begin position="53"/>
        <end position="93"/>
    </location>
</feature>
<dbReference type="PRINTS" id="PR01217">
    <property type="entry name" value="PRICHEXTENSN"/>
</dbReference>
<evidence type="ECO:0000313" key="4">
    <source>
        <dbReference type="Proteomes" id="UP001222325"/>
    </source>
</evidence>
<protein>
    <submittedName>
        <fullName evidence="2">Uncharacterized protein</fullName>
    </submittedName>
</protein>
<gene>
    <name evidence="3" type="ORF">B0H15DRAFT_796058</name>
    <name evidence="2" type="ORF">B0H15DRAFT_944647</name>
</gene>
<dbReference type="EMBL" id="JARJCN010000003">
    <property type="protein sequence ID" value="KAJ7102637.1"/>
    <property type="molecule type" value="Genomic_DNA"/>
</dbReference>
<comment type="caution">
    <text evidence="2">The sequence shown here is derived from an EMBL/GenBank/DDBJ whole genome shotgun (WGS) entry which is preliminary data.</text>
</comment>
<evidence type="ECO:0000313" key="2">
    <source>
        <dbReference type="EMBL" id="KAJ7099242.1"/>
    </source>
</evidence>
<name>A0AAD6UF53_9AGAR</name>
<dbReference type="Proteomes" id="UP001222325">
    <property type="component" value="Unassembled WGS sequence"/>
</dbReference>
<feature type="compositionally biased region" description="Acidic residues" evidence="1">
    <location>
        <begin position="113"/>
        <end position="124"/>
    </location>
</feature>
<keyword evidence="4" id="KW-1185">Reference proteome</keyword>
<feature type="region of interest" description="Disordered" evidence="1">
    <location>
        <begin position="46"/>
        <end position="145"/>
    </location>
</feature>
<sequence length="268" mass="29284">MATQFASAPTKNFVRPLLLAPAPVVLPVLLTNIIPEHFPCPRILTDIESSRTPSPPPNPRRAPTPAPSHRPPTPAPSHRPPTPPPPRSAPTPAPHRRQATPVNRESSLTPMSSDDDSSDSDSSDSDNSNSPPTPKSSKKITKPSPANISSVKELFKGIYPNLTTQERENEYKAFRDRLDTLCSRYLSPSLALSHQDQERVDKVYTKICETFPWLAQCEHHWPAAVCLQGKLHNSTARAVEKSTQKIAKALAGVASGARRGSTKPAKKR</sequence>
<dbReference type="EMBL" id="JARJCN010000007">
    <property type="protein sequence ID" value="KAJ7099242.1"/>
    <property type="molecule type" value="Genomic_DNA"/>
</dbReference>
<reference evidence="2" key="1">
    <citation type="submission" date="2023-03" db="EMBL/GenBank/DDBJ databases">
        <title>Massive genome expansion in bonnet fungi (Mycena s.s.) driven by repeated elements and novel gene families across ecological guilds.</title>
        <authorList>
            <consortium name="Lawrence Berkeley National Laboratory"/>
            <person name="Harder C.B."/>
            <person name="Miyauchi S."/>
            <person name="Viragh M."/>
            <person name="Kuo A."/>
            <person name="Thoen E."/>
            <person name="Andreopoulos B."/>
            <person name="Lu D."/>
            <person name="Skrede I."/>
            <person name="Drula E."/>
            <person name="Henrissat B."/>
            <person name="Morin E."/>
            <person name="Kohler A."/>
            <person name="Barry K."/>
            <person name="LaButti K."/>
            <person name="Morin E."/>
            <person name="Salamov A."/>
            <person name="Lipzen A."/>
            <person name="Mereny Z."/>
            <person name="Hegedus B."/>
            <person name="Baldrian P."/>
            <person name="Stursova M."/>
            <person name="Weitz H."/>
            <person name="Taylor A."/>
            <person name="Grigoriev I.V."/>
            <person name="Nagy L.G."/>
            <person name="Martin F."/>
            <person name="Kauserud H."/>
        </authorList>
    </citation>
    <scope>NUCLEOTIDE SEQUENCE</scope>
    <source>
        <strain evidence="2">CBHHK173m</strain>
    </source>
</reference>
<dbReference type="AlphaFoldDB" id="A0AAD6UF53"/>
<evidence type="ECO:0000256" key="1">
    <source>
        <dbReference type="SAM" id="MobiDB-lite"/>
    </source>
</evidence>
<proteinExistence type="predicted"/>
<organism evidence="2 4">
    <name type="scientific">Mycena belliarum</name>
    <dbReference type="NCBI Taxonomy" id="1033014"/>
    <lineage>
        <taxon>Eukaryota</taxon>
        <taxon>Fungi</taxon>
        <taxon>Dikarya</taxon>
        <taxon>Basidiomycota</taxon>
        <taxon>Agaricomycotina</taxon>
        <taxon>Agaricomycetes</taxon>
        <taxon>Agaricomycetidae</taxon>
        <taxon>Agaricales</taxon>
        <taxon>Marasmiineae</taxon>
        <taxon>Mycenaceae</taxon>
        <taxon>Mycena</taxon>
    </lineage>
</organism>
<evidence type="ECO:0000313" key="3">
    <source>
        <dbReference type="EMBL" id="KAJ7102637.1"/>
    </source>
</evidence>